<proteinExistence type="predicted"/>
<evidence type="ECO:0000313" key="3">
    <source>
        <dbReference type="Proteomes" id="UP000009027"/>
    </source>
</evidence>
<dbReference type="VEuPathDB" id="TriTrypDB:TvY486_0037290"/>
<feature type="compositionally biased region" description="Polar residues" evidence="1">
    <location>
        <begin position="60"/>
        <end position="71"/>
    </location>
</feature>
<evidence type="ECO:0000256" key="1">
    <source>
        <dbReference type="SAM" id="MobiDB-lite"/>
    </source>
</evidence>
<feature type="region of interest" description="Disordered" evidence="1">
    <location>
        <begin position="104"/>
        <end position="137"/>
    </location>
</feature>
<dbReference type="EMBL" id="CAEX01006438">
    <property type="protein sequence ID" value="CCD20852.1"/>
    <property type="molecule type" value="Genomic_DNA"/>
</dbReference>
<name>F9WTF9_TRYVY</name>
<accession>F9WTF9</accession>
<feature type="region of interest" description="Disordered" evidence="1">
    <location>
        <begin position="32"/>
        <end position="85"/>
    </location>
</feature>
<protein>
    <submittedName>
        <fullName evidence="2">Expression site-associated gene 2 (ESAG2) protein, putative</fullName>
    </submittedName>
</protein>
<feature type="compositionally biased region" description="Basic residues" evidence="1">
    <location>
        <begin position="35"/>
        <end position="46"/>
    </location>
</feature>
<feature type="compositionally biased region" description="Polar residues" evidence="1">
    <location>
        <begin position="528"/>
        <end position="538"/>
    </location>
</feature>
<evidence type="ECO:0000313" key="2">
    <source>
        <dbReference type="EMBL" id="CCD20852.1"/>
    </source>
</evidence>
<organism evidence="2 3">
    <name type="scientific">Trypanosoma vivax (strain Y486)</name>
    <dbReference type="NCBI Taxonomy" id="1055687"/>
    <lineage>
        <taxon>Eukaryota</taxon>
        <taxon>Discoba</taxon>
        <taxon>Euglenozoa</taxon>
        <taxon>Kinetoplastea</taxon>
        <taxon>Metakinetoplastina</taxon>
        <taxon>Trypanosomatida</taxon>
        <taxon>Trypanosomatidae</taxon>
        <taxon>Trypanosoma</taxon>
        <taxon>Duttonella</taxon>
    </lineage>
</organism>
<sequence length="615" mass="65581">MTAQRGGKGLLDGDEACTDATLERAAWGVKEVTRARSRRKRGRRLCTRGIDGRADEVTAAPTQTGDGSATNSKEEDRRQEAVTRKAQTQRLFCAGGVRAGMCARRSGGASTRRKARAPGWARGGGGEDPERKRGGGRQARFHLEGVAKEGKGCFVMLAAWRAVCLAALSAALAATLETGDDAAAGDTVRDFGLVCNVFRHVLQARGVAKAEKARADEVQMAVARAWHGTQEAQVDQGGVKPGTDAIKKMAEAEKLSERATELADMIDALSYTAILGNISERPDTRENESNVLFRTIAGGGANTGFADAQSGAALSNDMMWLCNVAGATGTSNTQPFSTGGDKGCPCTIDGAAAKYLESGEFWTALKATGGTNNAQDIQRNWKVAKKICLTGTANATLTEAGKRKPLSARHGLTTAVTRVMAAVNTDGQSSPSKRFCLGQRKNSQTCDGDSHATACVCYDQHKGHIPWSDKIAEMETHLEQLQDVMTQLDQLRNEAEGLKRTRDQEATRAAQAEEDSQTRDAGQRAGNGENTQNSTPKQPGNRKKRTAEQGETNDDRKAEMAGQGTEECGPAHPAWNTDTKTCSTTRRSAHVTAILTLLATALAAQDTRMAQQILQ</sequence>
<gene>
    <name evidence="2" type="ORF">TvY486_0037290</name>
</gene>
<dbReference type="Proteomes" id="UP000009027">
    <property type="component" value="Unassembled WGS sequence"/>
</dbReference>
<dbReference type="AlphaFoldDB" id="F9WTF9"/>
<feature type="compositionally biased region" description="Basic and acidic residues" evidence="1">
    <location>
        <begin position="72"/>
        <end position="83"/>
    </location>
</feature>
<feature type="compositionally biased region" description="Basic and acidic residues" evidence="1">
    <location>
        <begin position="497"/>
        <end position="506"/>
    </location>
</feature>
<feature type="region of interest" description="Disordered" evidence="1">
    <location>
        <begin position="497"/>
        <end position="581"/>
    </location>
</feature>
<reference evidence="2 3" key="1">
    <citation type="journal article" date="2012" name="Proc. Natl. Acad. Sci. U.S.A.">
        <title>Antigenic diversity is generated by distinct evolutionary mechanisms in African trypanosome species.</title>
        <authorList>
            <person name="Jackson A.P."/>
            <person name="Berry A."/>
            <person name="Aslett M."/>
            <person name="Allison H.C."/>
            <person name="Burton P."/>
            <person name="Vavrova-Anderson J."/>
            <person name="Brown R."/>
            <person name="Browne H."/>
            <person name="Corton N."/>
            <person name="Hauser H."/>
            <person name="Gamble J."/>
            <person name="Gilderthorp R."/>
            <person name="Marcello L."/>
            <person name="McQuillan J."/>
            <person name="Otto T.D."/>
            <person name="Quail M.A."/>
            <person name="Sanders M.J."/>
            <person name="van Tonder A."/>
            <person name="Ginger M.L."/>
            <person name="Field M.C."/>
            <person name="Barry J.D."/>
            <person name="Hertz-Fowler C."/>
            <person name="Berriman M."/>
        </authorList>
    </citation>
    <scope>NUCLEOTIDE SEQUENCE</scope>
    <source>
        <strain evidence="2 3">Y486</strain>
    </source>
</reference>
<keyword evidence="3" id="KW-1185">Reference proteome</keyword>